<feature type="region of interest" description="Disordered" evidence="1">
    <location>
        <begin position="279"/>
        <end position="299"/>
    </location>
</feature>
<gene>
    <name evidence="3" type="primary">LOC108043172</name>
</gene>
<reference evidence="3" key="1">
    <citation type="submission" date="2025-08" db="UniProtKB">
        <authorList>
            <consortium name="RefSeq"/>
        </authorList>
    </citation>
    <scope>IDENTIFICATION</scope>
</reference>
<feature type="domain" description="SAM" evidence="2">
    <location>
        <begin position="30"/>
        <end position="97"/>
    </location>
</feature>
<sequence>IHVLRIVKYDRQTLAMRRVQSETVDTDPIVWTNQRFIRWVRSIDLGEYADNLKDSGVHGGLVVLEPSFSGDTMATALGIPPSKNIIRRHLNTEFDALILPARATLGQGIRSGCGVVPLTGPGGLQHYATTDRRSSGNLRISAWKGSQSSLSKAFRFNSKPHRTGDRSSFGNSTSPTPSYSSSEGGGGIYATIGHQYPNPHTNPQQQQQHYHHFLPPPTTAPPPIPSAGGIYSHGPPPGHRVSAPPVGGILDGVMTDPQMLYEQSRRRVKSISDIGASTSAGSVGACSLGGISASSESPE</sequence>
<dbReference type="OrthoDB" id="6430345at2759"/>
<dbReference type="Gene3D" id="1.10.150.50">
    <property type="entry name" value="Transcription Factor, Ets-1"/>
    <property type="match status" value="1"/>
</dbReference>
<organism evidence="3">
    <name type="scientific">Drosophila rhopaloa</name>
    <name type="common">Fruit fly</name>
    <dbReference type="NCBI Taxonomy" id="1041015"/>
    <lineage>
        <taxon>Eukaryota</taxon>
        <taxon>Metazoa</taxon>
        <taxon>Ecdysozoa</taxon>
        <taxon>Arthropoda</taxon>
        <taxon>Hexapoda</taxon>
        <taxon>Insecta</taxon>
        <taxon>Pterygota</taxon>
        <taxon>Neoptera</taxon>
        <taxon>Endopterygota</taxon>
        <taxon>Diptera</taxon>
        <taxon>Brachycera</taxon>
        <taxon>Muscomorpha</taxon>
        <taxon>Ephydroidea</taxon>
        <taxon>Drosophilidae</taxon>
        <taxon>Drosophila</taxon>
        <taxon>Sophophora</taxon>
    </lineage>
</organism>
<dbReference type="AlphaFoldDB" id="A0A6P4EGD5"/>
<evidence type="ECO:0000313" key="3">
    <source>
        <dbReference type="RefSeq" id="XP_016977230.1"/>
    </source>
</evidence>
<evidence type="ECO:0000256" key="1">
    <source>
        <dbReference type="SAM" id="MobiDB-lite"/>
    </source>
</evidence>
<dbReference type="Pfam" id="PF07647">
    <property type="entry name" value="SAM_2"/>
    <property type="match status" value="1"/>
</dbReference>
<dbReference type="RefSeq" id="XP_016977230.1">
    <property type="nucleotide sequence ID" value="XM_017121741.1"/>
</dbReference>
<proteinExistence type="predicted"/>
<feature type="compositionally biased region" description="Low complexity" evidence="1">
    <location>
        <begin position="194"/>
        <end position="208"/>
    </location>
</feature>
<dbReference type="PANTHER" id="PTHR12776">
    <property type="entry name" value="KAZRIN-RELATED"/>
    <property type="match status" value="1"/>
</dbReference>
<feature type="non-terminal residue" evidence="3">
    <location>
        <position position="1"/>
    </location>
</feature>
<dbReference type="InterPro" id="IPR013761">
    <property type="entry name" value="SAM/pointed_sf"/>
</dbReference>
<dbReference type="CDD" id="cd09570">
    <property type="entry name" value="SAM_kazrin_repeat3"/>
    <property type="match status" value="1"/>
</dbReference>
<name>A0A6P4EGD5_DRORH</name>
<dbReference type="InterPro" id="IPR037614">
    <property type="entry name" value="Kazrin"/>
</dbReference>
<dbReference type="InterPro" id="IPR037616">
    <property type="entry name" value="Kazrin_SAM_rpt_3"/>
</dbReference>
<dbReference type="InterPro" id="IPR001660">
    <property type="entry name" value="SAM"/>
</dbReference>
<dbReference type="FunFam" id="1.10.150.50:FF:000007">
    <property type="entry name" value="Liprin-beta-1 isoform 1"/>
    <property type="match status" value="1"/>
</dbReference>
<dbReference type="PANTHER" id="PTHR12776:SF1">
    <property type="entry name" value="KAZRIN"/>
    <property type="match status" value="1"/>
</dbReference>
<evidence type="ECO:0000259" key="2">
    <source>
        <dbReference type="Pfam" id="PF07647"/>
    </source>
</evidence>
<accession>A0A6P4EGD5</accession>
<feature type="compositionally biased region" description="Low complexity" evidence="1">
    <location>
        <begin position="170"/>
        <end position="182"/>
    </location>
</feature>
<feature type="region of interest" description="Disordered" evidence="1">
    <location>
        <begin position="154"/>
        <end position="220"/>
    </location>
</feature>
<protein>
    <submittedName>
        <fullName evidence="3">Kazrin-A</fullName>
    </submittedName>
</protein>